<gene>
    <name evidence="3 5" type="primary">gcvH</name>
    <name evidence="5" type="ORF">H9637_04015</name>
</gene>
<dbReference type="CDD" id="cd06848">
    <property type="entry name" value="GCS_H"/>
    <property type="match status" value="1"/>
</dbReference>
<keyword evidence="2 3" id="KW-0450">Lipoyl</keyword>
<dbReference type="InterPro" id="IPR000089">
    <property type="entry name" value="Biotin_lipoyl"/>
</dbReference>
<dbReference type="RefSeq" id="WP_191739189.1">
    <property type="nucleotide sequence ID" value="NZ_JACSQB010000035.1"/>
</dbReference>
<evidence type="ECO:0000313" key="5">
    <source>
        <dbReference type="EMBL" id="MBD8046215.1"/>
    </source>
</evidence>
<evidence type="ECO:0000256" key="1">
    <source>
        <dbReference type="ARBA" id="ARBA00009249"/>
    </source>
</evidence>
<comment type="caution">
    <text evidence="5">The sequence shown here is derived from an EMBL/GenBank/DDBJ whole genome shotgun (WGS) entry which is preliminary data.</text>
</comment>
<dbReference type="Proteomes" id="UP000627166">
    <property type="component" value="Unassembled WGS sequence"/>
</dbReference>
<dbReference type="InterPro" id="IPR003016">
    <property type="entry name" value="2-oxoA_DH_lipoyl-BS"/>
</dbReference>
<organism evidence="5 6">
    <name type="scientific">Clostridium faecium</name>
    <dbReference type="NCBI Taxonomy" id="2762223"/>
    <lineage>
        <taxon>Bacteria</taxon>
        <taxon>Bacillati</taxon>
        <taxon>Bacillota</taxon>
        <taxon>Clostridia</taxon>
        <taxon>Eubacteriales</taxon>
        <taxon>Clostridiaceae</taxon>
        <taxon>Clostridium</taxon>
    </lineage>
</organism>
<comment type="similarity">
    <text evidence="1 3">Belongs to the GcvH family.</text>
</comment>
<dbReference type="EMBL" id="JACSQB010000035">
    <property type="protein sequence ID" value="MBD8046215.1"/>
    <property type="molecule type" value="Genomic_DNA"/>
</dbReference>
<dbReference type="NCBIfam" id="NF002270">
    <property type="entry name" value="PRK01202.1"/>
    <property type="match status" value="1"/>
</dbReference>
<evidence type="ECO:0000256" key="3">
    <source>
        <dbReference type="HAMAP-Rule" id="MF_00272"/>
    </source>
</evidence>
<protein>
    <recommendedName>
        <fullName evidence="3">Glycine cleavage system H protein</fullName>
    </recommendedName>
</protein>
<comment type="function">
    <text evidence="3">The glycine cleavage system catalyzes the degradation of glycine. The H protein shuttles the methylamine group of glycine from the P protein to the T protein.</text>
</comment>
<dbReference type="SUPFAM" id="SSF51230">
    <property type="entry name" value="Single hybrid motif"/>
    <property type="match status" value="1"/>
</dbReference>
<name>A0ABR8YPP4_9CLOT</name>
<dbReference type="NCBIfam" id="TIGR00527">
    <property type="entry name" value="gcvH"/>
    <property type="match status" value="1"/>
</dbReference>
<comment type="cofactor">
    <cofactor evidence="3">
        <name>(R)-lipoate</name>
        <dbReference type="ChEBI" id="CHEBI:83088"/>
    </cofactor>
    <text evidence="3">Binds 1 lipoyl cofactor covalently.</text>
</comment>
<dbReference type="HAMAP" id="MF_00272">
    <property type="entry name" value="GcvH"/>
    <property type="match status" value="1"/>
</dbReference>
<sequence>MSVLNNLLYTKDHEWIKVEGNKAYIGITDYAQKLLGDIVFIELPEEGTEFSKGDAFGVVESVKAASDIYVPVSGNVIEFNEEIIDSPEMVNEKPYDSWMIRVELQDEAELKELLSPEEYKNICDKEE</sequence>
<dbReference type="Gene3D" id="2.40.50.100">
    <property type="match status" value="1"/>
</dbReference>
<feature type="domain" description="Lipoyl-binding" evidence="4">
    <location>
        <begin position="22"/>
        <end position="103"/>
    </location>
</feature>
<feature type="modified residue" description="N6-lipoyllysine" evidence="3">
    <location>
        <position position="63"/>
    </location>
</feature>
<dbReference type="InterPro" id="IPR011053">
    <property type="entry name" value="Single_hybrid_motif"/>
</dbReference>
<dbReference type="PANTHER" id="PTHR11715:SF3">
    <property type="entry name" value="GLYCINE CLEAVAGE SYSTEM H PROTEIN-RELATED"/>
    <property type="match status" value="1"/>
</dbReference>
<evidence type="ECO:0000256" key="2">
    <source>
        <dbReference type="ARBA" id="ARBA00022823"/>
    </source>
</evidence>
<dbReference type="InterPro" id="IPR002930">
    <property type="entry name" value="GCV_H"/>
</dbReference>
<keyword evidence="6" id="KW-1185">Reference proteome</keyword>
<reference evidence="5 6" key="1">
    <citation type="submission" date="2020-08" db="EMBL/GenBank/DDBJ databases">
        <title>A Genomic Blueprint of the Chicken Gut Microbiome.</title>
        <authorList>
            <person name="Gilroy R."/>
            <person name="Ravi A."/>
            <person name="Getino M."/>
            <person name="Pursley I."/>
            <person name="Horton D.L."/>
            <person name="Alikhan N.-F."/>
            <person name="Baker D."/>
            <person name="Gharbi K."/>
            <person name="Hall N."/>
            <person name="Watson M."/>
            <person name="Adriaenssens E.M."/>
            <person name="Foster-Nyarko E."/>
            <person name="Jarju S."/>
            <person name="Secka A."/>
            <person name="Antonio M."/>
            <person name="Oren A."/>
            <person name="Chaudhuri R."/>
            <person name="La Ragione R.M."/>
            <person name="Hildebrand F."/>
            <person name="Pallen M.J."/>
        </authorList>
    </citation>
    <scope>NUCLEOTIDE SEQUENCE [LARGE SCALE GENOMIC DNA]</scope>
    <source>
        <strain evidence="5 6">N37</strain>
    </source>
</reference>
<dbReference type="Pfam" id="PF01597">
    <property type="entry name" value="GCV_H"/>
    <property type="match status" value="1"/>
</dbReference>
<dbReference type="PROSITE" id="PS00189">
    <property type="entry name" value="LIPOYL"/>
    <property type="match status" value="1"/>
</dbReference>
<dbReference type="PROSITE" id="PS50968">
    <property type="entry name" value="BIOTINYL_LIPOYL"/>
    <property type="match status" value="1"/>
</dbReference>
<proteinExistence type="inferred from homology"/>
<evidence type="ECO:0000313" key="6">
    <source>
        <dbReference type="Proteomes" id="UP000627166"/>
    </source>
</evidence>
<evidence type="ECO:0000259" key="4">
    <source>
        <dbReference type="PROSITE" id="PS50968"/>
    </source>
</evidence>
<dbReference type="InterPro" id="IPR017453">
    <property type="entry name" value="GCV_H_sub"/>
</dbReference>
<comment type="subunit">
    <text evidence="3">The glycine cleavage system is composed of four proteins: P, T, L and H.</text>
</comment>
<accession>A0ABR8YPP4</accession>
<dbReference type="PANTHER" id="PTHR11715">
    <property type="entry name" value="GLYCINE CLEAVAGE SYSTEM H PROTEIN"/>
    <property type="match status" value="1"/>
</dbReference>
<dbReference type="InterPro" id="IPR033753">
    <property type="entry name" value="GCV_H/Fam206"/>
</dbReference>